<dbReference type="RefSeq" id="WP_171099695.1">
    <property type="nucleotide sequence ID" value="NZ_CP053084.1"/>
</dbReference>
<organism evidence="2 3">
    <name type="scientific">Limnobacter profundi</name>
    <dbReference type="NCBI Taxonomy" id="2732163"/>
    <lineage>
        <taxon>Bacteria</taxon>
        <taxon>Pseudomonadati</taxon>
        <taxon>Pseudomonadota</taxon>
        <taxon>Betaproteobacteria</taxon>
        <taxon>Burkholderiales</taxon>
        <taxon>Burkholderiaceae</taxon>
        <taxon>Limnobacter</taxon>
    </lineage>
</organism>
<proteinExistence type="predicted"/>
<dbReference type="Proteomes" id="UP000501130">
    <property type="component" value="Chromosome"/>
</dbReference>
<dbReference type="Pfam" id="PF12276">
    <property type="entry name" value="DUF3617"/>
    <property type="match status" value="1"/>
</dbReference>
<feature type="signal peptide" evidence="1">
    <location>
        <begin position="1"/>
        <end position="19"/>
    </location>
</feature>
<evidence type="ECO:0000313" key="2">
    <source>
        <dbReference type="EMBL" id="QJR29978.1"/>
    </source>
</evidence>
<dbReference type="InterPro" id="IPR022061">
    <property type="entry name" value="DUF3617"/>
</dbReference>
<feature type="chain" id="PRO_5045894392" evidence="1">
    <location>
        <begin position="20"/>
        <end position="165"/>
    </location>
</feature>
<evidence type="ECO:0000313" key="3">
    <source>
        <dbReference type="Proteomes" id="UP000501130"/>
    </source>
</evidence>
<evidence type="ECO:0000256" key="1">
    <source>
        <dbReference type="SAM" id="SignalP"/>
    </source>
</evidence>
<keyword evidence="3" id="KW-1185">Reference proteome</keyword>
<accession>A0ABX6N7E5</accession>
<gene>
    <name evidence="2" type="ORF">HKT17_09815</name>
</gene>
<keyword evidence="1" id="KW-0732">Signal</keyword>
<dbReference type="EMBL" id="CP053084">
    <property type="protein sequence ID" value="QJR29978.1"/>
    <property type="molecule type" value="Genomic_DNA"/>
</dbReference>
<name>A0ABX6N7E5_9BURK</name>
<reference evidence="2 3" key="1">
    <citation type="submission" date="2020-05" db="EMBL/GenBank/DDBJ databases">
        <title>Compete genome of Limnobacter sp. SAORIC-580.</title>
        <authorList>
            <person name="Song J."/>
            <person name="Cho J.-C."/>
        </authorList>
    </citation>
    <scope>NUCLEOTIDE SEQUENCE [LARGE SCALE GENOMIC DNA]</scope>
    <source>
        <strain evidence="2 3">SAORIC-580</strain>
    </source>
</reference>
<sequence>MKKWISAFLLVLPAQFAVAAEVKPGLWEMEFDSQGMDPEAQAAMKQMESMPPAQRKQMEAMMAQMGVSMGAKAGSVRFCITPEQAKANDVPVQDDGDCKNKVVSRSAKSMKVEFKCPDTQGTAIVNFLSPTQYETKIDAKMTEGGQQRKIQQTLKSKWVKASCGG</sequence>
<protein>
    <submittedName>
        <fullName evidence="2">DUF3617 domain-containing protein</fullName>
    </submittedName>
</protein>